<organism evidence="1 2">
    <name type="scientific">Pseudomonas linyingensis</name>
    <dbReference type="NCBI Taxonomy" id="915471"/>
    <lineage>
        <taxon>Bacteria</taxon>
        <taxon>Pseudomonadati</taxon>
        <taxon>Pseudomonadota</taxon>
        <taxon>Gammaproteobacteria</taxon>
        <taxon>Pseudomonadales</taxon>
        <taxon>Pseudomonadaceae</taxon>
        <taxon>Pseudomonas</taxon>
    </lineage>
</organism>
<dbReference type="PANTHER" id="PTHR35602:SF3">
    <property type="entry name" value="ESTERASE YQIA"/>
    <property type="match status" value="1"/>
</dbReference>
<evidence type="ECO:0008006" key="3">
    <source>
        <dbReference type="Google" id="ProtNLM"/>
    </source>
</evidence>
<dbReference type="Gene3D" id="3.40.50.1820">
    <property type="entry name" value="alpha/beta hydrolase"/>
    <property type="match status" value="1"/>
</dbReference>
<dbReference type="SUPFAM" id="SSF53474">
    <property type="entry name" value="alpha/beta-Hydrolases"/>
    <property type="match status" value="1"/>
</dbReference>
<gene>
    <name evidence="1" type="ORF">SAMN05216201_102354</name>
</gene>
<accession>A0A1H6TYC1</accession>
<name>A0A1H6TYC1_9PSED</name>
<dbReference type="STRING" id="915471.SAMN05216201_102354"/>
<sequence>MSPRPTLIYLHGFNSSPLSLKARELQSAFARCGLGERLRVPALHHDPRQAIAQLEAEIAVAERPVLVGSSLGGYYATFLAERHGLKALLINPAVRVQRYFADYLGPQQNHYSDERWELTGEHIAALAALEVPPPQDPARFQVWLQTGDETLDYREAADYYRHCTLDIQSGGDHGYQGFAARLPELFAFAGFAAELWRAPEHPARPPA</sequence>
<dbReference type="AlphaFoldDB" id="A0A1H6TYC1"/>
<evidence type="ECO:0000313" key="1">
    <source>
        <dbReference type="EMBL" id="SEI83214.1"/>
    </source>
</evidence>
<protein>
    <recommendedName>
        <fullName evidence="3">Esterase</fullName>
    </recommendedName>
</protein>
<dbReference type="EMBL" id="FNZE01000002">
    <property type="protein sequence ID" value="SEI83214.1"/>
    <property type="molecule type" value="Genomic_DNA"/>
</dbReference>
<dbReference type="RefSeq" id="WP_090307242.1">
    <property type="nucleotide sequence ID" value="NZ_FNZE01000002.1"/>
</dbReference>
<reference evidence="2" key="1">
    <citation type="submission" date="2016-10" db="EMBL/GenBank/DDBJ databases">
        <authorList>
            <person name="Varghese N."/>
            <person name="Submissions S."/>
        </authorList>
    </citation>
    <scope>NUCLEOTIDE SEQUENCE [LARGE SCALE GENOMIC DNA]</scope>
    <source>
        <strain evidence="2">LMG 25967</strain>
    </source>
</reference>
<dbReference type="PANTHER" id="PTHR35602">
    <property type="entry name" value="ESTERASE YQIA-RELATED"/>
    <property type="match status" value="1"/>
</dbReference>
<proteinExistence type="predicted"/>
<keyword evidence="2" id="KW-1185">Reference proteome</keyword>
<dbReference type="InterPro" id="IPR029058">
    <property type="entry name" value="AB_hydrolase_fold"/>
</dbReference>
<dbReference type="Pfam" id="PF05728">
    <property type="entry name" value="UPF0227"/>
    <property type="match status" value="1"/>
</dbReference>
<dbReference type="Proteomes" id="UP000242930">
    <property type="component" value="Unassembled WGS sequence"/>
</dbReference>
<dbReference type="OrthoDB" id="9814831at2"/>
<dbReference type="InterPro" id="IPR008886">
    <property type="entry name" value="UPF0227/Esterase_YqiA"/>
</dbReference>
<evidence type="ECO:0000313" key="2">
    <source>
        <dbReference type="Proteomes" id="UP000242930"/>
    </source>
</evidence>